<dbReference type="EMBL" id="JANPWB010000005">
    <property type="protein sequence ID" value="KAJ1188453.1"/>
    <property type="molecule type" value="Genomic_DNA"/>
</dbReference>
<dbReference type="Proteomes" id="UP001066276">
    <property type="component" value="Chromosome 3_1"/>
</dbReference>
<keyword evidence="4" id="KW-1185">Reference proteome</keyword>
<comment type="caution">
    <text evidence="3">The sequence shown here is derived from an EMBL/GenBank/DDBJ whole genome shotgun (WGS) entry which is preliminary data.</text>
</comment>
<evidence type="ECO:0000313" key="3">
    <source>
        <dbReference type="EMBL" id="KAJ1188453.1"/>
    </source>
</evidence>
<keyword evidence="2" id="KW-0732">Signal</keyword>
<reference evidence="3" key="1">
    <citation type="journal article" date="2022" name="bioRxiv">
        <title>Sequencing and chromosome-scale assembly of the giantPleurodeles waltlgenome.</title>
        <authorList>
            <person name="Brown T."/>
            <person name="Elewa A."/>
            <person name="Iarovenko S."/>
            <person name="Subramanian E."/>
            <person name="Araus A.J."/>
            <person name="Petzold A."/>
            <person name="Susuki M."/>
            <person name="Suzuki K.-i.T."/>
            <person name="Hayashi T."/>
            <person name="Toyoda A."/>
            <person name="Oliveira C."/>
            <person name="Osipova E."/>
            <person name="Leigh N.D."/>
            <person name="Simon A."/>
            <person name="Yun M.H."/>
        </authorList>
    </citation>
    <scope>NUCLEOTIDE SEQUENCE</scope>
    <source>
        <strain evidence="3">20211129_DDA</strain>
        <tissue evidence="3">Liver</tissue>
    </source>
</reference>
<name>A0AAV7UL92_PLEWA</name>
<gene>
    <name evidence="3" type="ORF">NDU88_005214</name>
</gene>
<feature type="signal peptide" evidence="2">
    <location>
        <begin position="1"/>
        <end position="22"/>
    </location>
</feature>
<dbReference type="AlphaFoldDB" id="A0AAV7UL92"/>
<evidence type="ECO:0000256" key="1">
    <source>
        <dbReference type="SAM" id="MobiDB-lite"/>
    </source>
</evidence>
<evidence type="ECO:0008006" key="5">
    <source>
        <dbReference type="Google" id="ProtNLM"/>
    </source>
</evidence>
<feature type="chain" id="PRO_5043597039" description="Secreted protein" evidence="2">
    <location>
        <begin position="23"/>
        <end position="109"/>
    </location>
</feature>
<proteinExistence type="predicted"/>
<evidence type="ECO:0000256" key="2">
    <source>
        <dbReference type="SAM" id="SignalP"/>
    </source>
</evidence>
<evidence type="ECO:0000313" key="4">
    <source>
        <dbReference type="Proteomes" id="UP001066276"/>
    </source>
</evidence>
<protein>
    <recommendedName>
        <fullName evidence="5">Secreted protein</fullName>
    </recommendedName>
</protein>
<sequence length="109" mass="11109">MGHPPTGSPVWLLAHVLLLCRCSERPAPWALTEPPKSCRAGSSFESGAPSAAPRSLRPPIYGRKPTPPACPGDQPKGLNSRYGGATPSFGPSGAAGVTLPLRCLAAPAG</sequence>
<accession>A0AAV7UL92</accession>
<organism evidence="3 4">
    <name type="scientific">Pleurodeles waltl</name>
    <name type="common">Iberian ribbed newt</name>
    <dbReference type="NCBI Taxonomy" id="8319"/>
    <lineage>
        <taxon>Eukaryota</taxon>
        <taxon>Metazoa</taxon>
        <taxon>Chordata</taxon>
        <taxon>Craniata</taxon>
        <taxon>Vertebrata</taxon>
        <taxon>Euteleostomi</taxon>
        <taxon>Amphibia</taxon>
        <taxon>Batrachia</taxon>
        <taxon>Caudata</taxon>
        <taxon>Salamandroidea</taxon>
        <taxon>Salamandridae</taxon>
        <taxon>Pleurodelinae</taxon>
        <taxon>Pleurodeles</taxon>
    </lineage>
</organism>
<feature type="compositionally biased region" description="Low complexity" evidence="1">
    <location>
        <begin position="48"/>
        <end position="59"/>
    </location>
</feature>
<feature type="region of interest" description="Disordered" evidence="1">
    <location>
        <begin position="28"/>
        <end position="96"/>
    </location>
</feature>